<dbReference type="InterPro" id="IPR046112">
    <property type="entry name" value="DUF6049"/>
</dbReference>
<keyword evidence="4" id="KW-1185">Reference proteome</keyword>
<dbReference type="Proteomes" id="UP001501638">
    <property type="component" value="Unassembled WGS sequence"/>
</dbReference>
<protein>
    <submittedName>
        <fullName evidence="3">DUF6049 family protein</fullName>
    </submittedName>
</protein>
<evidence type="ECO:0000256" key="1">
    <source>
        <dbReference type="SAM" id="MobiDB-lite"/>
    </source>
</evidence>
<evidence type="ECO:0000256" key="2">
    <source>
        <dbReference type="SAM" id="Phobius"/>
    </source>
</evidence>
<sequence length="803" mass="85746">MDEHVAEAAQTPATLTAPARRRRLRRCGSVLAALPLLTGTFLGLPETASHAAPRTTASPATPSAASADASSTSTVSINRLTPSAPGKGDTVTISGQVGNTTGATVTDARVALRVGSRLTSRSSVEEVSSRPGVSPGIDGAEIDGKGTVELGDMPAGSSRSFTLTVPVGKLPLDEAGVYPIGVSLSGRTREQPYEHVLGVDRTFLPWQSSSPEAETRITFLWPLISTAHLGAHTEADDEDQTPVFDNDDLAEEIAPGGRLQQLVALGKDLPVTWVIDPDLLASVAAMTERYEVRIDDDTTVPGRGQEHARQWLFELQQAVEDEEVVALPFGDPDLASLAHRGKNVPGTLGHLGPATELGRKTVETELHVEPSTDFAWPVEGAIDPSIVSVATSAGAHNVITRSDSLRETGGLNHTPTAARPIGGGTTAIVADAKLSQLFQGDMTRARNSTRSVQRFLAHTQLITAQRPGTRSIVVAPQRRPTASQAQTMAAALRSLELDGRWMEFVPLSEAAEAEPDPRANRKVPSQSAYPSALRKQELRTEAFEEIRATQNTLEDFEEILSQPDRVRTPFNNAIRRSISTSWRGDRESAAEYREATHAYLEELTGGVRLIEKSDMKLSGRSATIPVTVQNNLFQSVEGLELRLTSGRRLGLDVGGPQPVTVKGGHSQSVKVPTTAKANGRTWVEAQLYTEDGEPWGEPMTFHVEVTEITSAVMLVISGGVLLVVLAGVRMYTQRKRAGARPDPDAPAAPEPSVEEDDEDDEGAGDAPRGGTGEDAGNEQESDRTGDTESERHGSSGMGEKVDR</sequence>
<feature type="region of interest" description="Disordered" evidence="1">
    <location>
        <begin position="734"/>
        <end position="803"/>
    </location>
</feature>
<keyword evidence="2" id="KW-0812">Transmembrane</keyword>
<evidence type="ECO:0000313" key="4">
    <source>
        <dbReference type="Proteomes" id="UP001501638"/>
    </source>
</evidence>
<keyword evidence="2" id="KW-1133">Transmembrane helix</keyword>
<keyword evidence="2" id="KW-0472">Membrane</keyword>
<evidence type="ECO:0000313" key="3">
    <source>
        <dbReference type="EMBL" id="GAA2467231.1"/>
    </source>
</evidence>
<dbReference type="EMBL" id="BAAASZ010000052">
    <property type="protein sequence ID" value="GAA2467231.1"/>
    <property type="molecule type" value="Genomic_DNA"/>
</dbReference>
<feature type="transmembrane region" description="Helical" evidence="2">
    <location>
        <begin position="708"/>
        <end position="728"/>
    </location>
</feature>
<feature type="region of interest" description="Disordered" evidence="1">
    <location>
        <begin position="122"/>
        <end position="142"/>
    </location>
</feature>
<feature type="compositionally biased region" description="Low complexity" evidence="1">
    <location>
        <begin position="50"/>
        <end position="76"/>
    </location>
</feature>
<reference evidence="3 4" key="1">
    <citation type="journal article" date="2019" name="Int. J. Syst. Evol. Microbiol.">
        <title>The Global Catalogue of Microorganisms (GCM) 10K type strain sequencing project: providing services to taxonomists for standard genome sequencing and annotation.</title>
        <authorList>
            <consortium name="The Broad Institute Genomics Platform"/>
            <consortium name="The Broad Institute Genome Sequencing Center for Infectious Disease"/>
            <person name="Wu L."/>
            <person name="Ma J."/>
        </authorList>
    </citation>
    <scope>NUCLEOTIDE SEQUENCE [LARGE SCALE GENOMIC DNA]</scope>
    <source>
        <strain evidence="3 4">JCM 6305</strain>
    </source>
</reference>
<feature type="compositionally biased region" description="Acidic residues" evidence="1">
    <location>
        <begin position="752"/>
        <end position="763"/>
    </location>
</feature>
<organism evidence="3 4">
    <name type="scientific">Streptomyces macrosporus</name>
    <dbReference type="NCBI Taxonomy" id="44032"/>
    <lineage>
        <taxon>Bacteria</taxon>
        <taxon>Bacillati</taxon>
        <taxon>Actinomycetota</taxon>
        <taxon>Actinomycetes</taxon>
        <taxon>Kitasatosporales</taxon>
        <taxon>Streptomycetaceae</taxon>
        <taxon>Streptomyces</taxon>
    </lineage>
</organism>
<feature type="compositionally biased region" description="Basic and acidic residues" evidence="1">
    <location>
        <begin position="780"/>
        <end position="803"/>
    </location>
</feature>
<name>A0ABN3KMM5_9ACTN</name>
<dbReference type="RefSeq" id="WP_344329124.1">
    <property type="nucleotide sequence ID" value="NZ_BAAASZ010000052.1"/>
</dbReference>
<feature type="region of interest" description="Disordered" evidence="1">
    <location>
        <begin position="50"/>
        <end position="95"/>
    </location>
</feature>
<accession>A0ABN3KMM5</accession>
<comment type="caution">
    <text evidence="3">The sequence shown here is derived from an EMBL/GenBank/DDBJ whole genome shotgun (WGS) entry which is preliminary data.</text>
</comment>
<gene>
    <name evidence="3" type="ORF">GCM10010405_59780</name>
</gene>
<proteinExistence type="predicted"/>
<dbReference type="Pfam" id="PF19516">
    <property type="entry name" value="DUF6049"/>
    <property type="match status" value="1"/>
</dbReference>
<feature type="region of interest" description="Disordered" evidence="1">
    <location>
        <begin position="511"/>
        <end position="534"/>
    </location>
</feature>